<sequence length="96" mass="10594">MTERAAPFFCPYCGEEDIRPEGEHHGQWRCDACLRVWTLKYVGLSRSDAAVDPSRTTAATTELDDDSAGPSGPTETAARVRAAADSREVRDDRHAR</sequence>
<comment type="caution">
    <text evidence="2">The sequence shown here is derived from an EMBL/GenBank/DDBJ whole genome shotgun (WGS) entry which is preliminary data.</text>
</comment>
<evidence type="ECO:0000313" key="3">
    <source>
        <dbReference type="Proteomes" id="UP001501676"/>
    </source>
</evidence>
<dbReference type="EMBL" id="BAAAYN010000007">
    <property type="protein sequence ID" value="GAA3384318.1"/>
    <property type="molecule type" value="Genomic_DNA"/>
</dbReference>
<organism evidence="2 3">
    <name type="scientific">Cryptosporangium minutisporangium</name>
    <dbReference type="NCBI Taxonomy" id="113569"/>
    <lineage>
        <taxon>Bacteria</taxon>
        <taxon>Bacillati</taxon>
        <taxon>Actinomycetota</taxon>
        <taxon>Actinomycetes</taxon>
        <taxon>Cryptosporangiales</taxon>
        <taxon>Cryptosporangiaceae</taxon>
        <taxon>Cryptosporangium</taxon>
    </lineage>
</organism>
<accession>A0ABP6STW5</accession>
<feature type="compositionally biased region" description="Basic and acidic residues" evidence="1">
    <location>
        <begin position="82"/>
        <end position="96"/>
    </location>
</feature>
<dbReference type="Proteomes" id="UP001501676">
    <property type="component" value="Unassembled WGS sequence"/>
</dbReference>
<feature type="region of interest" description="Disordered" evidence="1">
    <location>
        <begin position="48"/>
        <end position="96"/>
    </location>
</feature>
<proteinExistence type="predicted"/>
<protein>
    <recommendedName>
        <fullName evidence="4">Insertion element protein</fullName>
    </recommendedName>
</protein>
<evidence type="ECO:0000256" key="1">
    <source>
        <dbReference type="SAM" id="MobiDB-lite"/>
    </source>
</evidence>
<name>A0ABP6STW5_9ACTN</name>
<reference evidence="3" key="1">
    <citation type="journal article" date="2019" name="Int. J. Syst. Evol. Microbiol.">
        <title>The Global Catalogue of Microorganisms (GCM) 10K type strain sequencing project: providing services to taxonomists for standard genome sequencing and annotation.</title>
        <authorList>
            <consortium name="The Broad Institute Genomics Platform"/>
            <consortium name="The Broad Institute Genome Sequencing Center for Infectious Disease"/>
            <person name="Wu L."/>
            <person name="Ma J."/>
        </authorList>
    </citation>
    <scope>NUCLEOTIDE SEQUENCE [LARGE SCALE GENOMIC DNA]</scope>
    <source>
        <strain evidence="3">JCM 9458</strain>
    </source>
</reference>
<evidence type="ECO:0008006" key="4">
    <source>
        <dbReference type="Google" id="ProtNLM"/>
    </source>
</evidence>
<evidence type="ECO:0000313" key="2">
    <source>
        <dbReference type="EMBL" id="GAA3384318.1"/>
    </source>
</evidence>
<keyword evidence="3" id="KW-1185">Reference proteome</keyword>
<gene>
    <name evidence="2" type="ORF">GCM10020369_13570</name>
</gene>
<dbReference type="RefSeq" id="WP_345727191.1">
    <property type="nucleotide sequence ID" value="NZ_BAAAYN010000007.1"/>
</dbReference>